<evidence type="ECO:0000259" key="5">
    <source>
        <dbReference type="PROSITE" id="PS51031"/>
    </source>
</evidence>
<evidence type="ECO:0008006" key="8">
    <source>
        <dbReference type="Google" id="ProtNLM"/>
    </source>
</evidence>
<dbReference type="Proteomes" id="UP001174136">
    <property type="component" value="Unassembled WGS sequence"/>
</dbReference>
<feature type="region of interest" description="Disordered" evidence="3">
    <location>
        <begin position="109"/>
        <end position="134"/>
    </location>
</feature>
<feature type="coiled-coil region" evidence="2">
    <location>
        <begin position="143"/>
        <end position="170"/>
    </location>
</feature>
<evidence type="ECO:0000256" key="3">
    <source>
        <dbReference type="SAM" id="MobiDB-lite"/>
    </source>
</evidence>
<gene>
    <name evidence="6" type="ORF">N1851_020069</name>
</gene>
<feature type="compositionally biased region" description="Basic and acidic residues" evidence="3">
    <location>
        <begin position="1"/>
        <end position="34"/>
    </location>
</feature>
<feature type="domain" description="MADF" evidence="4">
    <location>
        <begin position="689"/>
        <end position="780"/>
    </location>
</feature>
<comment type="subcellular location">
    <subcellularLocation>
        <location evidence="1">Nucleus</location>
    </subcellularLocation>
</comment>
<proteinExistence type="predicted"/>
<feature type="compositionally biased region" description="Basic residues" evidence="3">
    <location>
        <begin position="53"/>
        <end position="69"/>
    </location>
</feature>
<feature type="region of interest" description="Disordered" evidence="3">
    <location>
        <begin position="1131"/>
        <end position="1153"/>
    </location>
</feature>
<feature type="compositionally biased region" description="Polar residues" evidence="3">
    <location>
        <begin position="109"/>
        <end position="121"/>
    </location>
</feature>
<evidence type="ECO:0000313" key="7">
    <source>
        <dbReference type="Proteomes" id="UP001174136"/>
    </source>
</evidence>
<dbReference type="PANTHER" id="PTHR46601:SF1">
    <property type="entry name" value="ADF-H DOMAIN-CONTAINING PROTEIN"/>
    <property type="match status" value="1"/>
</dbReference>
<dbReference type="GO" id="GO:0003677">
    <property type="term" value="F:DNA binding"/>
    <property type="evidence" value="ECO:0007669"/>
    <property type="project" value="InterPro"/>
</dbReference>
<dbReference type="Pfam" id="PF10545">
    <property type="entry name" value="MADF_DNA_bdg"/>
    <property type="match status" value="1"/>
</dbReference>
<dbReference type="PROSITE" id="PS51029">
    <property type="entry name" value="MADF"/>
    <property type="match status" value="1"/>
</dbReference>
<accession>A0AA47MKW7</accession>
<protein>
    <recommendedName>
        <fullName evidence="8">MADF domain-containing protein</fullName>
    </recommendedName>
</protein>
<dbReference type="PROSITE" id="PS51031">
    <property type="entry name" value="BESS"/>
    <property type="match status" value="1"/>
</dbReference>
<feature type="region of interest" description="Disordered" evidence="3">
    <location>
        <begin position="1"/>
        <end position="75"/>
    </location>
</feature>
<dbReference type="InterPro" id="IPR004210">
    <property type="entry name" value="BESS_motif"/>
</dbReference>
<evidence type="ECO:0000256" key="2">
    <source>
        <dbReference type="SAM" id="Coils"/>
    </source>
</evidence>
<feature type="domain" description="BESS" evidence="5">
    <location>
        <begin position="891"/>
        <end position="930"/>
    </location>
</feature>
<keyword evidence="7" id="KW-1185">Reference proteome</keyword>
<feature type="compositionally biased region" description="Pro residues" evidence="3">
    <location>
        <begin position="829"/>
        <end position="840"/>
    </location>
</feature>
<dbReference type="AlphaFoldDB" id="A0AA47MKW7"/>
<dbReference type="EMBL" id="JAOPHQ010003702">
    <property type="protein sequence ID" value="KAK0142238.1"/>
    <property type="molecule type" value="Genomic_DNA"/>
</dbReference>
<keyword evidence="2" id="KW-0175">Coiled coil</keyword>
<organism evidence="6 7">
    <name type="scientific">Merluccius polli</name>
    <name type="common">Benguela hake</name>
    <name type="synonym">Merluccius cadenati</name>
    <dbReference type="NCBI Taxonomy" id="89951"/>
    <lineage>
        <taxon>Eukaryota</taxon>
        <taxon>Metazoa</taxon>
        <taxon>Chordata</taxon>
        <taxon>Craniata</taxon>
        <taxon>Vertebrata</taxon>
        <taxon>Euteleostomi</taxon>
        <taxon>Actinopterygii</taxon>
        <taxon>Neopterygii</taxon>
        <taxon>Teleostei</taxon>
        <taxon>Neoteleostei</taxon>
        <taxon>Acanthomorphata</taxon>
        <taxon>Zeiogadaria</taxon>
        <taxon>Gadariae</taxon>
        <taxon>Gadiformes</taxon>
        <taxon>Gadoidei</taxon>
        <taxon>Merlucciidae</taxon>
        <taxon>Merluccius</taxon>
    </lineage>
</organism>
<comment type="caution">
    <text evidence="6">The sequence shown here is derived from an EMBL/GenBank/DDBJ whole genome shotgun (WGS) entry which is preliminary data.</text>
</comment>
<dbReference type="SMART" id="SM00595">
    <property type="entry name" value="MADF"/>
    <property type="match status" value="1"/>
</dbReference>
<reference evidence="6" key="1">
    <citation type="journal article" date="2023" name="Front. Mar. Sci.">
        <title>A new Merluccius polli reference genome to investigate the effects of global change in West African waters.</title>
        <authorList>
            <person name="Mateo J.L."/>
            <person name="Blanco-Fernandez C."/>
            <person name="Garcia-Vazquez E."/>
            <person name="Machado-Schiaffino G."/>
        </authorList>
    </citation>
    <scope>NUCLEOTIDE SEQUENCE</scope>
    <source>
        <strain evidence="6">C29</strain>
        <tissue evidence="6">Fin</tissue>
    </source>
</reference>
<feature type="compositionally biased region" description="Low complexity" evidence="3">
    <location>
        <begin position="841"/>
        <end position="855"/>
    </location>
</feature>
<keyword evidence="1" id="KW-0539">Nucleus</keyword>
<evidence type="ECO:0000313" key="6">
    <source>
        <dbReference type="EMBL" id="KAK0142238.1"/>
    </source>
</evidence>
<sequence length="1197" mass="135778">MAPKKSAERSREHRTKVKEDPVKYQQYLDKEKERYKRRKETGKLKVTSQLSKRDKRQKRRQWKVNQKNKRANDRIQQEVQHYVASNTPPTSPTTPPRSPVQQDQINVQQVLPNGQSGSANRETPCRRGRKKVKANRAKVYRDLFAIQKKLQIAQKKMEKYKKRCTRLSGKLSKLDSPNQKTNKQMKLQPKALRRTLLFHNVVLSEIKNKYKQAGVKNKQIVARILAGKLLKKYHFLKEAHHQIGFSCKIMHSNKNRPGGFQFYRREYKNKMTTDTKEQLKKFLERDDNSRPSTGKRETITRKKIKMQKRFLNDSLYNLFLKFKREYPNTKLSYAEFCKTRPFWVVAPSAKDRETCLCKTHANTQLMADKLFHHKVIPSNKIDRLMESLCCDKYACTECDICQEKQLQTKEFDSSLQTHWFSWRHKVEERERKTKDGQKEKFNVHLTVKEKTFGTLQILLEDFTTALKDLDDTLSTYSTSTPHYIDFAENYLGKYASEVQAAHFGDSHKQITLRTGVAYTTKEVLSLCSISSSMRHDPSGIWAHLSPVLSYLKEQVPSATTLHVISDGPTTQYRSKKNFFLLSTVPFDLGFQRLTWNFLEAGHGKGAVDGVGAAVKRTADALVARGMDLPSADVLFEALSEQQTKIKLFFIKEEDIAAIDEKIPQQLDTVRGTMKIHQVQYISDSNMEEKLILAVSSFPVIFNIRCSGYKDRNMKMKAWLEVSKEVGLGEDECRKKWKGLRDTYLRERRKETEGKRSGSAAGAFKKWKFSAILSFLDPFVTPRETSSNMGVEEDRIAEDQGSEAAAGTASDTGEDVACSSMEEAAAASEPTPPPPTPPPPAADATPATPATPLFAPGRRRVEGRGDEIERCLLEVLRRPPPPAPTPAPAPALSADEHFLQGLLPSLQRLPPHAKEEIKFQIHKLLYEANSCYNSEVVENTGSLHTLLRNVYVDLEGTPVDPPLGRKDPKGILHNQPSPGQTVVEHPALSWQVATREWPHEVFPEWKGLISHKDVWLWSSVVSRQLEGARLKRCTKSRVGQNPTIAGSSVAPDIYHPETIFRIYNCQENQRESSLVVEELGSRVSRGFDDHMLAIQCSTTKREIPPLLKPPCNGPPPICCGHSHELLHQTVPDGSGNIRDDAGDSGDPNTEAVGDGPVIKLGRSRPQIPLEAVVVQTELLEKTVKFTELCTAPIYMMNP</sequence>
<evidence type="ECO:0000259" key="4">
    <source>
        <dbReference type="PROSITE" id="PS51029"/>
    </source>
</evidence>
<feature type="region of interest" description="Disordered" evidence="3">
    <location>
        <begin position="782"/>
        <end position="860"/>
    </location>
</feature>
<dbReference type="Pfam" id="PF02944">
    <property type="entry name" value="BESS"/>
    <property type="match status" value="1"/>
</dbReference>
<feature type="compositionally biased region" description="Pro residues" evidence="3">
    <location>
        <begin position="89"/>
        <end position="98"/>
    </location>
</feature>
<evidence type="ECO:0000256" key="1">
    <source>
        <dbReference type="PROSITE-ProRule" id="PRU00371"/>
    </source>
</evidence>
<dbReference type="InterPro" id="IPR006578">
    <property type="entry name" value="MADF-dom"/>
</dbReference>
<dbReference type="GO" id="GO:0005634">
    <property type="term" value="C:nucleus"/>
    <property type="evidence" value="ECO:0007669"/>
    <property type="project" value="UniProtKB-SubCell"/>
</dbReference>
<feature type="region of interest" description="Disordered" evidence="3">
    <location>
        <begin position="82"/>
        <end position="101"/>
    </location>
</feature>
<dbReference type="PANTHER" id="PTHR46601">
    <property type="entry name" value="ULP_PROTEASE DOMAIN-CONTAINING PROTEIN"/>
    <property type="match status" value="1"/>
</dbReference>
<name>A0AA47MKW7_MERPO</name>